<dbReference type="Gene3D" id="3.40.50.800">
    <property type="entry name" value="Anticodon-binding domain"/>
    <property type="match status" value="1"/>
</dbReference>
<dbReference type="AlphaFoldDB" id="A0A3B0N0V7"/>
<dbReference type="GO" id="GO:0005739">
    <property type="term" value="C:mitochondrion"/>
    <property type="evidence" value="ECO:0007669"/>
    <property type="project" value="TreeGrafter"/>
</dbReference>
<dbReference type="Gene3D" id="3.30.720.200">
    <property type="match status" value="1"/>
</dbReference>
<keyword evidence="4" id="KW-0547">Nucleotide-binding</keyword>
<dbReference type="FunFam" id="3.40.50.800:FF:000004">
    <property type="entry name" value="Glycine--tRNA ligase 2"/>
    <property type="match status" value="1"/>
</dbReference>
<dbReference type="GO" id="GO:0070150">
    <property type="term" value="P:mitochondrial glycyl-tRNA aminoacylation"/>
    <property type="evidence" value="ECO:0007669"/>
    <property type="project" value="TreeGrafter"/>
</dbReference>
<dbReference type="InterPro" id="IPR006195">
    <property type="entry name" value="aa-tRNA-synth_II"/>
</dbReference>
<evidence type="ECO:0000313" key="10">
    <source>
        <dbReference type="EMBL" id="SVP88615.1"/>
    </source>
</evidence>
<dbReference type="Gene3D" id="3.30.40.230">
    <property type="match status" value="1"/>
</dbReference>
<dbReference type="EMBL" id="UIVT01000001">
    <property type="protein sequence ID" value="SVP88615.1"/>
    <property type="molecule type" value="Genomic_DNA"/>
</dbReference>
<dbReference type="EC" id="6.1.1.14" evidence="2"/>
<dbReference type="NCBIfam" id="NF003211">
    <property type="entry name" value="PRK04173.1"/>
    <property type="match status" value="1"/>
</dbReference>
<reference evidence="11" key="1">
    <citation type="submission" date="2018-07" db="EMBL/GenBank/DDBJ databases">
        <authorList>
            <person name="Quirk P.G."/>
            <person name="Krulwich T.A."/>
        </authorList>
    </citation>
    <scope>NUCLEOTIDE SEQUENCE</scope>
    <source>
        <strain evidence="11">Anand</strain>
    </source>
</reference>
<dbReference type="PANTHER" id="PTHR10745:SF0">
    <property type="entry name" value="GLYCINE--TRNA LIGASE"/>
    <property type="match status" value="1"/>
</dbReference>
<dbReference type="Pfam" id="PF03129">
    <property type="entry name" value="HGTP_anticodon"/>
    <property type="match status" value="1"/>
</dbReference>
<protein>
    <recommendedName>
        <fullName evidence="2">glycine--tRNA ligase</fullName>
        <ecNumber evidence="2">6.1.1.14</ecNumber>
    </recommendedName>
    <alternativeName>
        <fullName evidence="8">Diadenosine tetraphosphate synthetase</fullName>
    </alternativeName>
</protein>
<dbReference type="InterPro" id="IPR033731">
    <property type="entry name" value="GlyRS-like_core"/>
</dbReference>
<dbReference type="PRINTS" id="PR01043">
    <property type="entry name" value="TRNASYNTHGLY"/>
</dbReference>
<dbReference type="InterPro" id="IPR004154">
    <property type="entry name" value="Anticodon-bd"/>
</dbReference>
<evidence type="ECO:0000259" key="9">
    <source>
        <dbReference type="PROSITE" id="PS50862"/>
    </source>
</evidence>
<gene>
    <name evidence="10" type="ORF">TAT_000047500</name>
    <name evidence="11" type="ORF">TAV_000047200</name>
</gene>
<dbReference type="PANTHER" id="PTHR10745">
    <property type="entry name" value="GLYCYL-TRNA SYNTHETASE/DNA POLYMERASE SUBUNIT GAMMA-2"/>
    <property type="match status" value="1"/>
</dbReference>
<organism evidence="11">
    <name type="scientific">Theileria annulata</name>
    <dbReference type="NCBI Taxonomy" id="5874"/>
    <lineage>
        <taxon>Eukaryota</taxon>
        <taxon>Sar</taxon>
        <taxon>Alveolata</taxon>
        <taxon>Apicomplexa</taxon>
        <taxon>Aconoidasida</taxon>
        <taxon>Piroplasmida</taxon>
        <taxon>Theileriidae</taxon>
        <taxon>Theileria</taxon>
    </lineage>
</organism>
<evidence type="ECO:0000256" key="7">
    <source>
        <dbReference type="ARBA" id="ARBA00023146"/>
    </source>
</evidence>
<dbReference type="SUPFAM" id="SSF52954">
    <property type="entry name" value="Class II aaRS ABD-related"/>
    <property type="match status" value="1"/>
</dbReference>
<keyword evidence="7 11" id="KW-0030">Aminoacyl-tRNA synthetase</keyword>
<dbReference type="CDD" id="cd00858">
    <property type="entry name" value="GlyRS_anticodon"/>
    <property type="match status" value="1"/>
</dbReference>
<keyword evidence="3" id="KW-0436">Ligase</keyword>
<dbReference type="VEuPathDB" id="PiroplasmaDB:TA20715"/>
<evidence type="ECO:0000256" key="8">
    <source>
        <dbReference type="ARBA" id="ARBA00030057"/>
    </source>
</evidence>
<feature type="domain" description="Aminoacyl-transfer RNA synthetases class-II family profile" evidence="9">
    <location>
        <begin position="300"/>
        <end position="660"/>
    </location>
</feature>
<dbReference type="EMBL" id="UIVS01000001">
    <property type="protein sequence ID" value="SVP89771.1"/>
    <property type="molecule type" value="Genomic_DNA"/>
</dbReference>
<evidence type="ECO:0000256" key="1">
    <source>
        <dbReference type="ARBA" id="ARBA00008226"/>
    </source>
</evidence>
<evidence type="ECO:0000313" key="11">
    <source>
        <dbReference type="EMBL" id="SVP89771.1"/>
    </source>
</evidence>
<comment type="similarity">
    <text evidence="1">Belongs to the class-II aminoacyl-tRNA synthetase family.</text>
</comment>
<dbReference type="GO" id="GO:0005524">
    <property type="term" value="F:ATP binding"/>
    <property type="evidence" value="ECO:0007669"/>
    <property type="project" value="UniProtKB-KW"/>
</dbReference>
<dbReference type="CDD" id="cd00774">
    <property type="entry name" value="GlyRS-like_core"/>
    <property type="match status" value="1"/>
</dbReference>
<dbReference type="InterPro" id="IPR045864">
    <property type="entry name" value="aa-tRNA-synth_II/BPL/LPL"/>
</dbReference>
<dbReference type="PROSITE" id="PS50862">
    <property type="entry name" value="AA_TRNA_LIGASE_II"/>
    <property type="match status" value="1"/>
</dbReference>
<proteinExistence type="inferred from homology"/>
<keyword evidence="5" id="KW-0067">ATP-binding</keyword>
<dbReference type="InterPro" id="IPR036621">
    <property type="entry name" value="Anticodon-bd_dom_sf"/>
</dbReference>
<dbReference type="NCBIfam" id="TIGR00389">
    <property type="entry name" value="glyS_dimeric"/>
    <property type="match status" value="1"/>
</dbReference>
<evidence type="ECO:0000256" key="6">
    <source>
        <dbReference type="ARBA" id="ARBA00022917"/>
    </source>
</evidence>
<dbReference type="InterPro" id="IPR027031">
    <property type="entry name" value="Gly-tRNA_synthase/POLG2"/>
</dbReference>
<keyword evidence="6" id="KW-0648">Protein biosynthesis</keyword>
<sequence length="796" mass="91222">MFYLFSAPSKKSLFGLSHFDSILRGKVFNTRTKKLFTNTKPLLHSSAFLLNKPQTNYLHYNTLRSSTLTSNLNTDYTSNQSYKLQQTDTIERSGYTEETDSTKQSHTLNNCDFGVECNKNMDLVKENLAESNLKREFKSLKMSTEKLRDQLVLNKVDCENLLRRRFFYTNSFEIYGGSAGLFDFGPPGCALKSELERLWREHFVVFDEMLEVSCSCITPHPVLKSSGHVDRFTDLMVKNLSNGDCYRADKYLEDLITNIIQNKSQSNLSNSNEVGTTNKNLKTKLNSKLEKMSLEELMRLRERVGTYNQDEMERFYMENEVRSPEGDEFSKPFPFNLMFSTSIGPKTEDKLSSLAYLRPETAQGIFVNFNRLLEFNGGKIPFAAAQIGLGFRNEISPRNGLLRVREFPMAEIEYFVNPKFKTHEKFPEFKNTVLPLLTRDQQTNDNFEPIHISMSEAVSSGIVGNEALAYFLARTFLFLKRVGINEAGLRFRQHMANEMAHYASDCWDAEILTSYGWVEVVGHADRMAYDLMCHSKSTNSQLVAHHRYDNPIQVEKVLVKCNKPEIGKAFKSDQKILLNHLNNLTLQQSKELDQRLENNTDGCVVSVDGKEFLLKKSMVSFEYVNVNVCDETFVPCVIEPSFGLGRLIFSILEHSYRVRPVDVNVPEERKYVSLNKSIAPTKCSVLPLSSKEVFEPLITRVQAHLRRLGISHKVDKTGASIGKRYARTDEIGIPFCVTLDFQSVNDDTVTLRERDTMQQVRIKLDDVGELINNLLKDDITWEQATKHLPIFTQQLL</sequence>
<evidence type="ECO:0000256" key="5">
    <source>
        <dbReference type="ARBA" id="ARBA00022840"/>
    </source>
</evidence>
<dbReference type="InterPro" id="IPR002315">
    <property type="entry name" value="tRNA-synt_gly"/>
</dbReference>
<dbReference type="SUPFAM" id="SSF55681">
    <property type="entry name" value="Class II aaRS and biotin synthetases"/>
    <property type="match status" value="1"/>
</dbReference>
<evidence type="ECO:0000256" key="2">
    <source>
        <dbReference type="ARBA" id="ARBA00012829"/>
    </source>
</evidence>
<dbReference type="Gene3D" id="3.30.930.10">
    <property type="entry name" value="Bira Bifunctional Protein, Domain 2"/>
    <property type="match status" value="1"/>
</dbReference>
<dbReference type="GO" id="GO:0004820">
    <property type="term" value="F:glycine-tRNA ligase activity"/>
    <property type="evidence" value="ECO:0007669"/>
    <property type="project" value="UniProtKB-EC"/>
</dbReference>
<accession>A0A3B0N0V7</accession>
<name>A0A3B0N0V7_THEAN</name>
<evidence type="ECO:0000256" key="3">
    <source>
        <dbReference type="ARBA" id="ARBA00022598"/>
    </source>
</evidence>
<evidence type="ECO:0000256" key="4">
    <source>
        <dbReference type="ARBA" id="ARBA00022741"/>
    </source>
</evidence>